<keyword evidence="6" id="KW-0963">Cytoplasm</keyword>
<comment type="catalytic activity">
    <reaction evidence="13">
        <text>O-phospho-L-seryl-[protein] + H2O = L-seryl-[protein] + phosphate</text>
        <dbReference type="Rhea" id="RHEA:20629"/>
        <dbReference type="Rhea" id="RHEA-COMP:9863"/>
        <dbReference type="Rhea" id="RHEA-COMP:11604"/>
        <dbReference type="ChEBI" id="CHEBI:15377"/>
        <dbReference type="ChEBI" id="CHEBI:29999"/>
        <dbReference type="ChEBI" id="CHEBI:43474"/>
        <dbReference type="ChEBI" id="CHEBI:83421"/>
        <dbReference type="EC" id="3.1.3.16"/>
    </reaction>
</comment>
<comment type="subcellular location">
    <subcellularLocation>
        <location evidence="2">Cytoplasm</location>
    </subcellularLocation>
    <subcellularLocation>
        <location evidence="1">Nucleus</location>
    </subcellularLocation>
</comment>
<dbReference type="InterPro" id="IPR020422">
    <property type="entry name" value="TYR_PHOSPHATASE_DUAL_dom"/>
</dbReference>
<evidence type="ECO:0000256" key="14">
    <source>
        <dbReference type="ARBA" id="ARBA00048336"/>
    </source>
</evidence>
<name>A0AB32T9S5_DANRE</name>
<dbReference type="InterPro" id="IPR029021">
    <property type="entry name" value="Prot-tyrosine_phosphatase-like"/>
</dbReference>
<dbReference type="RefSeq" id="XP_068070161.2">
    <property type="nucleotide sequence ID" value="XM_068214060.2"/>
</dbReference>
<evidence type="ECO:0000256" key="1">
    <source>
        <dbReference type="ARBA" id="ARBA00004123"/>
    </source>
</evidence>
<dbReference type="InterPro" id="IPR020405">
    <property type="entry name" value="Atypical_DUSP_subfamA"/>
</dbReference>
<evidence type="ECO:0000256" key="11">
    <source>
        <dbReference type="ARBA" id="ARBA00033152"/>
    </source>
</evidence>
<gene>
    <name evidence="17" type="primary">LOC137487864</name>
</gene>
<dbReference type="PRINTS" id="PR01908">
    <property type="entry name" value="ADSPHPHTASE"/>
</dbReference>
<accession>A0AB32T9S5</accession>
<dbReference type="Gene3D" id="3.90.190.10">
    <property type="entry name" value="Protein tyrosine phosphatase superfamily"/>
    <property type="match status" value="2"/>
</dbReference>
<dbReference type="EC" id="3.1.3.48" evidence="4"/>
<dbReference type="GO" id="GO:0005737">
    <property type="term" value="C:cytoplasm"/>
    <property type="evidence" value="ECO:0007669"/>
    <property type="project" value="UniProtKB-SubCell"/>
</dbReference>
<keyword evidence="16" id="KW-1185">Reference proteome</keyword>
<comment type="catalytic activity">
    <reaction evidence="15">
        <text>O-phospho-L-tyrosyl-[protein] + H2O = L-tyrosyl-[protein] + phosphate</text>
        <dbReference type="Rhea" id="RHEA:10684"/>
        <dbReference type="Rhea" id="RHEA-COMP:10136"/>
        <dbReference type="Rhea" id="RHEA-COMP:20101"/>
        <dbReference type="ChEBI" id="CHEBI:15377"/>
        <dbReference type="ChEBI" id="CHEBI:43474"/>
        <dbReference type="ChEBI" id="CHEBI:46858"/>
        <dbReference type="ChEBI" id="CHEBI:61978"/>
        <dbReference type="EC" id="3.1.3.48"/>
    </reaction>
</comment>
<dbReference type="GO" id="GO:0004722">
    <property type="term" value="F:protein serine/threonine phosphatase activity"/>
    <property type="evidence" value="ECO:0007669"/>
    <property type="project" value="UniProtKB-EC"/>
</dbReference>
<evidence type="ECO:0000256" key="5">
    <source>
        <dbReference type="ARBA" id="ARBA00013081"/>
    </source>
</evidence>
<proteinExistence type="inferred from homology"/>
<dbReference type="InterPro" id="IPR000340">
    <property type="entry name" value="Dual-sp_phosphatase_cat-dom"/>
</dbReference>
<comment type="similarity">
    <text evidence="3">Belongs to the protein-tyrosine phosphatase family. Non-receptor class dual specificity subfamily.</text>
</comment>
<keyword evidence="7" id="KW-0378">Hydrolase</keyword>
<dbReference type="GO" id="GO:0005634">
    <property type="term" value="C:nucleus"/>
    <property type="evidence" value="ECO:0007669"/>
    <property type="project" value="UniProtKB-SubCell"/>
</dbReference>
<dbReference type="Pfam" id="PF00782">
    <property type="entry name" value="DSPc"/>
    <property type="match status" value="1"/>
</dbReference>
<dbReference type="PROSITE" id="PS50056">
    <property type="entry name" value="TYR_PHOSPHATASE_2"/>
    <property type="match status" value="1"/>
</dbReference>
<comment type="function">
    <text evidence="12">Dual specificity phosphatase able to dephosphorylate phosphotyrosine, phosphoserine and phosphothreonine residues within the same substrate, with a preference for phosphotyrosine as a substrate. Involved in the modulation of AMPK and MAPK1/2 signaling pathways.</text>
</comment>
<evidence type="ECO:0000256" key="10">
    <source>
        <dbReference type="ARBA" id="ARBA00023845"/>
    </source>
</evidence>
<dbReference type="PRINTS" id="PR01909">
    <property type="entry name" value="ADSPHPHTASEA"/>
</dbReference>
<dbReference type="PROSITE" id="PS50054">
    <property type="entry name" value="TYR_PHOSPHATASE_DUAL"/>
    <property type="match status" value="1"/>
</dbReference>
<dbReference type="EC" id="3.1.3.16" evidence="5"/>
<evidence type="ECO:0000313" key="16">
    <source>
        <dbReference type="Proteomes" id="UP000000437"/>
    </source>
</evidence>
<evidence type="ECO:0000256" key="7">
    <source>
        <dbReference type="ARBA" id="ARBA00022801"/>
    </source>
</evidence>
<dbReference type="CDD" id="cd14515">
    <property type="entry name" value="DUSP3-like"/>
    <property type="match status" value="1"/>
</dbReference>
<dbReference type="SMART" id="SM00195">
    <property type="entry name" value="DSPc"/>
    <property type="match status" value="2"/>
</dbReference>
<evidence type="ECO:0000256" key="12">
    <source>
        <dbReference type="ARBA" id="ARBA00045755"/>
    </source>
</evidence>
<comment type="catalytic activity">
    <reaction evidence="14">
        <text>O-phospho-L-threonyl-[protein] + H2O = L-threonyl-[protein] + phosphate</text>
        <dbReference type="Rhea" id="RHEA:47004"/>
        <dbReference type="Rhea" id="RHEA-COMP:11060"/>
        <dbReference type="Rhea" id="RHEA-COMP:11605"/>
        <dbReference type="ChEBI" id="CHEBI:15377"/>
        <dbReference type="ChEBI" id="CHEBI:30013"/>
        <dbReference type="ChEBI" id="CHEBI:43474"/>
        <dbReference type="ChEBI" id="CHEBI:61977"/>
        <dbReference type="EC" id="3.1.3.16"/>
    </reaction>
</comment>
<organism evidence="16 17">
    <name type="scientific">Danio rerio</name>
    <name type="common">Zebrafish</name>
    <name type="synonym">Brachydanio rerio</name>
    <dbReference type="NCBI Taxonomy" id="7955"/>
    <lineage>
        <taxon>Eukaryota</taxon>
        <taxon>Metazoa</taxon>
        <taxon>Chordata</taxon>
        <taxon>Craniata</taxon>
        <taxon>Vertebrata</taxon>
        <taxon>Euteleostomi</taxon>
        <taxon>Actinopterygii</taxon>
        <taxon>Neopterygii</taxon>
        <taxon>Teleostei</taxon>
        <taxon>Ostariophysi</taxon>
        <taxon>Cypriniformes</taxon>
        <taxon>Danionidae</taxon>
        <taxon>Danioninae</taxon>
        <taxon>Danio</taxon>
    </lineage>
</organism>
<dbReference type="AlphaFoldDB" id="A0AB32T9S5"/>
<evidence type="ECO:0000256" key="3">
    <source>
        <dbReference type="ARBA" id="ARBA00008601"/>
    </source>
</evidence>
<evidence type="ECO:0000256" key="4">
    <source>
        <dbReference type="ARBA" id="ARBA00013064"/>
    </source>
</evidence>
<evidence type="ECO:0000313" key="17">
    <source>
        <dbReference type="RefSeq" id="XP_068070161.2"/>
    </source>
</evidence>
<keyword evidence="9" id="KW-0539">Nucleus</keyword>
<protein>
    <recommendedName>
        <fullName evidence="10">Dual specificity phosphatase 29</fullName>
        <ecNumber evidence="5">3.1.3.16</ecNumber>
        <ecNumber evidence="4">3.1.3.48</ecNumber>
    </recommendedName>
    <alternativeName>
        <fullName evidence="11">Dual specificity phosphatase DUPD1</fullName>
    </alternativeName>
</protein>
<dbReference type="PANTHER" id="PTHR45682">
    <property type="entry name" value="AGAP008228-PA"/>
    <property type="match status" value="1"/>
</dbReference>
<evidence type="ECO:0000256" key="15">
    <source>
        <dbReference type="ARBA" id="ARBA00051722"/>
    </source>
</evidence>
<dbReference type="GO" id="GO:0008138">
    <property type="term" value="F:protein tyrosine/serine/threonine phosphatase activity"/>
    <property type="evidence" value="ECO:0007669"/>
    <property type="project" value="InterPro"/>
</dbReference>
<dbReference type="SUPFAM" id="SSF52799">
    <property type="entry name" value="(Phosphotyrosine protein) phosphatases II"/>
    <property type="match status" value="2"/>
</dbReference>
<dbReference type="InterPro" id="IPR000387">
    <property type="entry name" value="Tyr_Pase_dom"/>
</dbReference>
<sequence>MDAEFHRSEEIHTVCRRVFNTVCKKTNIMTNLIRRNAVMPASLDVEHLQDPADGVAGQAQAEGGFGPSPAAARSISPNVGKTKVKKSNRVLSFFRRAWKAVKAKFRRNRETRDSSQPNPELLDVPNPRDPERITRLQDRLEKCALKWTPVTEVWPNVFIGNVNTARDPARLEEMNITHLLNAAPELENETSKNEWEKVYKDMNITSLRLSADDDGWFDVTRHFFPAADFIHTALSKPQNKVLVCCLQGVSRSATLFLAYLMIHHNKTPEDSIDLVTHKRFIRPSRDFLRKLTILAEQRHLIESDAAKNRSNSAADKPDPEVESVDSEEMYVCEPYGLKPVTKISHIHNPEACSKLDKCALKPDPEPVPGPSGYRPEPKAVDSEEMYVCEPYGLEPVTKISHIHDPEVYSKLDKCALKPYPEPVPGPSGYRPEPKAVDSEEMYVCEPYGLEPVTKISHIHDPEVYSKLDKCALKPDPEPVPGQSGYRPEPKAVDSEEMYVCEPYGLEPVTKISHIHDPEIYSKLDKCALKPDPEPVPGPSGYRPEPKAVDSEEMYVCEPYGLKPVTKISHIHKTEACSKLDKCALKPYPEPVPGPSGYIPEPKAVDSGELCVSDLSGPQPQPQMEEKISLLHLHFTQNISNLDKQQLESRKKWVSICKVFDNLYVGSWKRAMDIVALKRRGITHVLNTLPILANQDTLRRKQAKLYETMNISYHNVFSRDDDPFNFSCHIYRVAELMHKILSNPENQLLVQDQQGSRHACFFVVPYLMIYHGKTLTKAISHMINRKHIRMSRDLLTQLVVFACHHNQQQQPGLMPEFSSVDINHPQIISQMYLRTVKPSQYWTPVSEVWPNVFIADEKTARNKVKLKKMNITHIVNAVPLSLEEEEWKDYYQKKNITYYNVRSGFGVQGWPNIAQFFSPAAEFLHKALSDTKNKVLLYCSEGLNQSVVLFMAYLMIHQRMKLEEAFEFLLERRRMWISRDYLNQLVMLNLDLAKLRKLNECRPCCTACYEAILRLNLT</sequence>
<evidence type="ECO:0000256" key="2">
    <source>
        <dbReference type="ARBA" id="ARBA00004496"/>
    </source>
</evidence>
<evidence type="ECO:0000256" key="8">
    <source>
        <dbReference type="ARBA" id="ARBA00022912"/>
    </source>
</evidence>
<evidence type="ECO:0000256" key="9">
    <source>
        <dbReference type="ARBA" id="ARBA00023242"/>
    </source>
</evidence>
<keyword evidence="8" id="KW-0904">Protein phosphatase</keyword>
<dbReference type="Proteomes" id="UP000000437">
    <property type="component" value="Chromosome 16"/>
</dbReference>
<dbReference type="PANTHER" id="PTHR45682:SF6">
    <property type="entry name" value="DUAL SPECIFICITY PHOSPHATASE 29"/>
    <property type="match status" value="1"/>
</dbReference>
<dbReference type="GO" id="GO:0004725">
    <property type="term" value="F:protein tyrosine phosphatase activity"/>
    <property type="evidence" value="ECO:0007669"/>
    <property type="project" value="UniProtKB-EC"/>
</dbReference>
<evidence type="ECO:0000256" key="13">
    <source>
        <dbReference type="ARBA" id="ARBA00047761"/>
    </source>
</evidence>
<evidence type="ECO:0000256" key="6">
    <source>
        <dbReference type="ARBA" id="ARBA00022490"/>
    </source>
</evidence>
<reference evidence="17" key="1">
    <citation type="submission" date="2025-08" db="UniProtKB">
        <authorList>
            <consortium name="RefSeq"/>
        </authorList>
    </citation>
    <scope>IDENTIFICATION</scope>
    <source>
        <strain evidence="17">Tuebingen</strain>
        <tissue evidence="17">Fibroblasts and whole tissue</tissue>
    </source>
</reference>
<dbReference type="KEGG" id="dre:137487864"/>